<dbReference type="Gene3D" id="1.20.1260.10">
    <property type="match status" value="1"/>
</dbReference>
<dbReference type="InterPro" id="IPR009078">
    <property type="entry name" value="Ferritin-like_SF"/>
</dbReference>
<protein>
    <submittedName>
        <fullName evidence="3">Rubrerythrin</fullName>
    </submittedName>
</protein>
<dbReference type="PANTHER" id="PTHR33746">
    <property type="entry name" value="RUBRERYTHRIN"/>
    <property type="match status" value="1"/>
</dbReference>
<feature type="domain" description="Rubrerythrin diiron-binding" evidence="2">
    <location>
        <begin position="43"/>
        <end position="168"/>
    </location>
</feature>
<dbReference type="EMBL" id="AP021874">
    <property type="protein sequence ID" value="BBO72236.1"/>
    <property type="molecule type" value="Genomic_DNA"/>
</dbReference>
<proteinExistence type="predicted"/>
<dbReference type="InterPro" id="IPR012347">
    <property type="entry name" value="Ferritin-like"/>
</dbReference>
<dbReference type="InterPro" id="IPR052753">
    <property type="entry name" value="Rbr2/Nigerythrin"/>
</dbReference>
<organism evidence="3 4">
    <name type="scientific">Desulfosarcina alkanivorans</name>
    <dbReference type="NCBI Taxonomy" id="571177"/>
    <lineage>
        <taxon>Bacteria</taxon>
        <taxon>Pseudomonadati</taxon>
        <taxon>Thermodesulfobacteriota</taxon>
        <taxon>Desulfobacteria</taxon>
        <taxon>Desulfobacterales</taxon>
        <taxon>Desulfosarcinaceae</taxon>
        <taxon>Desulfosarcina</taxon>
    </lineage>
</organism>
<feature type="signal peptide" evidence="1">
    <location>
        <begin position="1"/>
        <end position="21"/>
    </location>
</feature>
<dbReference type="GO" id="GO:0016491">
    <property type="term" value="F:oxidoreductase activity"/>
    <property type="evidence" value="ECO:0007669"/>
    <property type="project" value="InterPro"/>
</dbReference>
<dbReference type="Pfam" id="PF02915">
    <property type="entry name" value="Rubrerythrin"/>
    <property type="match status" value="1"/>
</dbReference>
<dbReference type="Proteomes" id="UP000427906">
    <property type="component" value="Chromosome"/>
</dbReference>
<evidence type="ECO:0000259" key="2">
    <source>
        <dbReference type="Pfam" id="PF02915"/>
    </source>
</evidence>
<keyword evidence="4" id="KW-1185">Reference proteome</keyword>
<keyword evidence="1" id="KW-0732">Signal</keyword>
<evidence type="ECO:0000313" key="3">
    <source>
        <dbReference type="EMBL" id="BBO72236.1"/>
    </source>
</evidence>
<dbReference type="PANTHER" id="PTHR33746:SF4">
    <property type="entry name" value="RUBRERYTHRIN"/>
    <property type="match status" value="1"/>
</dbReference>
<dbReference type="KEGG" id="dalk:DSCA_61660"/>
<evidence type="ECO:0000256" key="1">
    <source>
        <dbReference type="SAM" id="SignalP"/>
    </source>
</evidence>
<dbReference type="RefSeq" id="WP_167528018.1">
    <property type="nucleotide sequence ID" value="NZ_AP021874.1"/>
</dbReference>
<name>A0A5K7YSD1_9BACT</name>
<reference evidence="3 4" key="1">
    <citation type="submission" date="2019-11" db="EMBL/GenBank/DDBJ databases">
        <title>Comparative genomics of hydrocarbon-degrading Desulfosarcina strains.</title>
        <authorList>
            <person name="Watanabe M."/>
            <person name="Kojima H."/>
            <person name="Fukui M."/>
        </authorList>
    </citation>
    <scope>NUCLEOTIDE SEQUENCE [LARGE SCALE GENOMIC DNA]</scope>
    <source>
        <strain evidence="3 4">PL12</strain>
    </source>
</reference>
<dbReference type="SUPFAM" id="SSF47240">
    <property type="entry name" value="Ferritin-like"/>
    <property type="match status" value="1"/>
</dbReference>
<gene>
    <name evidence="3" type="ORF">DSCA_61660</name>
</gene>
<dbReference type="GO" id="GO:0046872">
    <property type="term" value="F:metal ion binding"/>
    <property type="evidence" value="ECO:0007669"/>
    <property type="project" value="InterPro"/>
</dbReference>
<sequence>MISRRQLLYFSTLFFFYSPLATLKSFAVADGDKYEKRYPLTIDLLKKAYRTEMIASKHYDGYCQKALSEDYQNIAYLFSTLSVSEKIHADNYQKLIVSLGTTLRKIEISVSISNTKENLNTASMKELEKINKFYPEILKELSSESHEQAVKSCMYSWKSHQQHEEMINDIKKYSGVFFRLLARKIEDMKPNYYVCEICGSTITEKPEKPCVICSYPMSHYRAIKRPILLTP</sequence>
<dbReference type="InterPro" id="IPR003251">
    <property type="entry name" value="Rr_diiron-bd_dom"/>
</dbReference>
<accession>A0A5K7YSD1</accession>
<evidence type="ECO:0000313" key="4">
    <source>
        <dbReference type="Proteomes" id="UP000427906"/>
    </source>
</evidence>
<dbReference type="AlphaFoldDB" id="A0A5K7YSD1"/>
<feature type="chain" id="PRO_5024311129" evidence="1">
    <location>
        <begin position="22"/>
        <end position="231"/>
    </location>
</feature>